<comment type="similarity">
    <text evidence="1 3">Belongs to the UPF0319 family.</text>
</comment>
<proteinExistence type="inferred from homology"/>
<evidence type="ECO:0000313" key="7">
    <source>
        <dbReference type="Proteomes" id="UP000305526"/>
    </source>
</evidence>
<evidence type="ECO:0000313" key="4">
    <source>
        <dbReference type="EMBL" id="TCV89801.1"/>
    </source>
</evidence>
<dbReference type="EMBL" id="VDGV01000066">
    <property type="protein sequence ID" value="TNG91363.1"/>
    <property type="molecule type" value="Genomic_DNA"/>
</dbReference>
<dbReference type="AlphaFoldDB" id="A0A4R3YD52"/>
<evidence type="ECO:0000256" key="2">
    <source>
        <dbReference type="ARBA" id="ARBA00022729"/>
    </source>
</evidence>
<evidence type="ECO:0000313" key="6">
    <source>
        <dbReference type="Proteomes" id="UP000294619"/>
    </source>
</evidence>
<accession>A0A4R3YD52</accession>
<feature type="signal peptide" evidence="3">
    <location>
        <begin position="1"/>
        <end position="21"/>
    </location>
</feature>
<protein>
    <recommendedName>
        <fullName evidence="3">UPF0319 protein EDC16_101111</fullName>
    </recommendedName>
</protein>
<dbReference type="HAMAP" id="MF_00789">
    <property type="entry name" value="UPF0319"/>
    <property type="match status" value="1"/>
</dbReference>
<feature type="chain" id="PRO_5021051000" description="UPF0319 protein EDC16_101111" evidence="3">
    <location>
        <begin position="22"/>
        <end position="218"/>
    </location>
</feature>
<reference evidence="4 6" key="1">
    <citation type="submission" date="2019-03" db="EMBL/GenBank/DDBJ databases">
        <title>Genomic Encyclopedia of Type Strains, Phase IV (KMG-IV): sequencing the most valuable type-strain genomes for metagenomic binning, comparative biology and taxonomic classification.</title>
        <authorList>
            <person name="Goeker M."/>
        </authorList>
    </citation>
    <scope>NUCLEOTIDE SEQUENCE [LARGE SCALE GENOMIC DNA]</scope>
    <source>
        <strain evidence="4 6">DSM 28140</strain>
    </source>
</reference>
<evidence type="ECO:0000256" key="1">
    <source>
        <dbReference type="ARBA" id="ARBA00008490"/>
    </source>
</evidence>
<name>A0A4R3YD52_9PAST</name>
<dbReference type="EMBL" id="SMCP01000001">
    <property type="protein sequence ID" value="TCV89801.1"/>
    <property type="molecule type" value="Genomic_DNA"/>
</dbReference>
<comment type="caution">
    <text evidence="4">The sequence shown here is derived from an EMBL/GenBank/DDBJ whole genome shotgun (WGS) entry which is preliminary data.</text>
</comment>
<dbReference type="PANTHER" id="PTHR38108">
    <property type="entry name" value="UPF0319 PROTEIN YCCT"/>
    <property type="match status" value="1"/>
</dbReference>
<keyword evidence="2 3" id="KW-0732">Signal</keyword>
<organism evidence="4 6">
    <name type="scientific">Testudinibacter aquarius</name>
    <dbReference type="NCBI Taxonomy" id="1524974"/>
    <lineage>
        <taxon>Bacteria</taxon>
        <taxon>Pseudomonadati</taxon>
        <taxon>Pseudomonadota</taxon>
        <taxon>Gammaproteobacteria</taxon>
        <taxon>Pasteurellales</taxon>
        <taxon>Pasteurellaceae</taxon>
        <taxon>Testudinibacter</taxon>
    </lineage>
</organism>
<keyword evidence="7" id="KW-1185">Reference proteome</keyword>
<reference evidence="5 7" key="2">
    <citation type="submission" date="2019-05" db="EMBL/GenBank/DDBJ databases">
        <title>Pasteurellaceae isolates from reptiles.</title>
        <authorList>
            <person name="Bojesen A.M."/>
            <person name="Lund E."/>
        </authorList>
    </citation>
    <scope>NUCLEOTIDE SEQUENCE [LARGE SCALE GENOMIC DNA]</scope>
    <source>
        <strain evidence="5 7">ELNT2x</strain>
    </source>
</reference>
<evidence type="ECO:0000313" key="5">
    <source>
        <dbReference type="EMBL" id="TNG91363.1"/>
    </source>
</evidence>
<dbReference type="Proteomes" id="UP000294619">
    <property type="component" value="Unassembled WGS sequence"/>
</dbReference>
<evidence type="ECO:0000256" key="3">
    <source>
        <dbReference type="HAMAP-Rule" id="MF_00789"/>
    </source>
</evidence>
<gene>
    <name evidence="4" type="ORF">EDC16_101111</name>
    <name evidence="5" type="ORF">FHQ21_07745</name>
</gene>
<dbReference type="NCBIfam" id="NF002516">
    <property type="entry name" value="PRK01904.1"/>
    <property type="match status" value="1"/>
</dbReference>
<dbReference type="Pfam" id="PF09829">
    <property type="entry name" value="DUF2057"/>
    <property type="match status" value="1"/>
</dbReference>
<dbReference type="InterPro" id="IPR018635">
    <property type="entry name" value="UPF0319"/>
</dbReference>
<dbReference type="RefSeq" id="WP_132964324.1">
    <property type="nucleotide sequence ID" value="NZ_LEKL01000014.1"/>
</dbReference>
<dbReference type="Proteomes" id="UP000305526">
    <property type="component" value="Unassembled WGS sequence"/>
</dbReference>
<dbReference type="PANTHER" id="PTHR38108:SF1">
    <property type="entry name" value="UPF0319 PROTEIN YCCT"/>
    <property type="match status" value="1"/>
</dbReference>
<sequence precursor="true">MKLTRLVIGAAAVLTGLSAVAAEISTSSNLTLLAIDGQKASGGLLKQNKNVTVSDNEVHQVVVQVSEIIRSGSDRRLFESSPIVVKFNAGSGNIMINADSIGDENGAEKFAKNPVIKVSSNGQTIDSQQEALAQEGFFPGRNLADDLSAYNSSGAKAAVAGFATASMPVAMGMANVGKAQKGKVTVQGENVAEQQLQYWFQQADKETQQRFLNWAKKQ</sequence>